<keyword evidence="3" id="KW-1185">Reference proteome</keyword>
<comment type="caution">
    <text evidence="2">The sequence shown here is derived from an EMBL/GenBank/DDBJ whole genome shotgun (WGS) entry which is preliminary data.</text>
</comment>
<evidence type="ECO:0000313" key="2">
    <source>
        <dbReference type="EMBL" id="GFS32749.1"/>
    </source>
</evidence>
<name>A0A7J0DDE0_9ERIC</name>
<dbReference type="OrthoDB" id="672819at2759"/>
<dbReference type="EMBL" id="BJWL01000172">
    <property type="protein sequence ID" value="GFS32749.1"/>
    <property type="molecule type" value="Genomic_DNA"/>
</dbReference>
<accession>A0A7J0DDE0</accession>
<dbReference type="PANTHER" id="PTHR33782">
    <property type="entry name" value="OS01G0121600 PROTEIN"/>
    <property type="match status" value="1"/>
</dbReference>
<dbReference type="Proteomes" id="UP000585474">
    <property type="component" value="Unassembled WGS sequence"/>
</dbReference>
<organism evidence="2 3">
    <name type="scientific">Actinidia rufa</name>
    <dbReference type="NCBI Taxonomy" id="165716"/>
    <lineage>
        <taxon>Eukaryota</taxon>
        <taxon>Viridiplantae</taxon>
        <taxon>Streptophyta</taxon>
        <taxon>Embryophyta</taxon>
        <taxon>Tracheophyta</taxon>
        <taxon>Spermatophyta</taxon>
        <taxon>Magnoliopsida</taxon>
        <taxon>eudicotyledons</taxon>
        <taxon>Gunneridae</taxon>
        <taxon>Pentapetalae</taxon>
        <taxon>asterids</taxon>
        <taxon>Ericales</taxon>
        <taxon>Actinidiaceae</taxon>
        <taxon>Actinidia</taxon>
    </lineage>
</organism>
<feature type="transmembrane region" description="Helical" evidence="1">
    <location>
        <begin position="136"/>
        <end position="160"/>
    </location>
</feature>
<protein>
    <submittedName>
        <fullName evidence="2">Uncharacterized protein</fullName>
    </submittedName>
</protein>
<proteinExistence type="predicted"/>
<keyword evidence="1" id="KW-1133">Transmembrane helix</keyword>
<evidence type="ECO:0000256" key="1">
    <source>
        <dbReference type="SAM" id="Phobius"/>
    </source>
</evidence>
<reference evidence="3" key="1">
    <citation type="submission" date="2019-07" db="EMBL/GenBank/DDBJ databases">
        <title>De Novo Assembly of kiwifruit Actinidia rufa.</title>
        <authorList>
            <person name="Sugita-Konishi S."/>
            <person name="Sato K."/>
            <person name="Mori E."/>
            <person name="Abe Y."/>
            <person name="Kisaki G."/>
            <person name="Hamano K."/>
            <person name="Suezawa K."/>
            <person name="Otani M."/>
            <person name="Fukuda T."/>
            <person name="Manabe T."/>
            <person name="Gomi K."/>
            <person name="Tabuchi M."/>
            <person name="Akimitsu K."/>
            <person name="Kataoka I."/>
        </authorList>
    </citation>
    <scope>NUCLEOTIDE SEQUENCE [LARGE SCALE GENOMIC DNA]</scope>
    <source>
        <strain evidence="3">cv. Fuchu</strain>
    </source>
</reference>
<sequence>MLLPATTTALPEGRKLLTMDDLDRSYTGEVKSLTISNTVLNRTRVSHRKVGAGQRNRHTSRFILACGKDYSGSLVDENMVVLRQRIREMKVAEREYVTPRDWMEWEKRYVCGSYDSDLCEAMGLLQSTLMETRPCLALGIVALIVFSMSTFTAVVIFTLVEMTMAILAGVQLG</sequence>
<evidence type="ECO:0000313" key="3">
    <source>
        <dbReference type="Proteomes" id="UP000585474"/>
    </source>
</evidence>
<dbReference type="AlphaFoldDB" id="A0A7J0DDE0"/>
<dbReference type="PANTHER" id="PTHR33782:SF5">
    <property type="entry name" value="MEDIATOR OF RNA POLYMERASE II TRANSCRIPTION SUBUNIT"/>
    <property type="match status" value="1"/>
</dbReference>
<keyword evidence="1" id="KW-0812">Transmembrane</keyword>
<gene>
    <name evidence="2" type="ORF">Acr_00g0024400</name>
</gene>
<keyword evidence="1" id="KW-0472">Membrane</keyword>